<dbReference type="GO" id="GO:0009401">
    <property type="term" value="P:phosphoenolpyruvate-dependent sugar phosphotransferase system"/>
    <property type="evidence" value="ECO:0007669"/>
    <property type="project" value="UniProtKB-KW"/>
</dbReference>
<organism evidence="5 6">
    <name type="scientific">Lawsonella clevelandensis</name>
    <dbReference type="NCBI Taxonomy" id="1528099"/>
    <lineage>
        <taxon>Bacteria</taxon>
        <taxon>Bacillati</taxon>
        <taxon>Actinomycetota</taxon>
        <taxon>Actinomycetes</taxon>
        <taxon>Mycobacteriales</taxon>
        <taxon>Lawsonellaceae</taxon>
        <taxon>Lawsonella</taxon>
    </lineage>
</organism>
<dbReference type="PRINTS" id="PR00107">
    <property type="entry name" value="PHOSPHOCPHPR"/>
</dbReference>
<sequence>MTAKDVVVGSAIGLHARPAGIISDAAAKFDEEITIAVEGEEPVNATSALLIMSLGVEHGQTVTVASENVAAVNTIADLIEKDLDAE</sequence>
<evidence type="ECO:0000256" key="3">
    <source>
        <dbReference type="ARBA" id="ARBA00022683"/>
    </source>
</evidence>
<dbReference type="AlphaFoldDB" id="A0A2W5K4V3"/>
<dbReference type="EMBL" id="QFOZ01000001">
    <property type="protein sequence ID" value="PZP89856.1"/>
    <property type="molecule type" value="Genomic_DNA"/>
</dbReference>
<evidence type="ECO:0000313" key="5">
    <source>
        <dbReference type="EMBL" id="PZP89856.1"/>
    </source>
</evidence>
<dbReference type="InterPro" id="IPR000032">
    <property type="entry name" value="HPr-like"/>
</dbReference>
<dbReference type="GO" id="GO:0005737">
    <property type="term" value="C:cytoplasm"/>
    <property type="evidence" value="ECO:0007669"/>
    <property type="project" value="UniProtKB-SubCell"/>
</dbReference>
<dbReference type="InterPro" id="IPR035895">
    <property type="entry name" value="HPr-like_sf"/>
</dbReference>
<proteinExistence type="predicted"/>
<dbReference type="SUPFAM" id="SSF55594">
    <property type="entry name" value="HPr-like"/>
    <property type="match status" value="1"/>
</dbReference>
<protein>
    <submittedName>
        <fullName evidence="5">HPr family phosphocarrier protein</fullName>
    </submittedName>
</protein>
<evidence type="ECO:0000256" key="2">
    <source>
        <dbReference type="ARBA" id="ARBA00022490"/>
    </source>
</evidence>
<keyword evidence="3" id="KW-0598">Phosphotransferase system</keyword>
<dbReference type="RefSeq" id="WP_290595357.1">
    <property type="nucleotide sequence ID" value="NZ_CAKZIO010000003.1"/>
</dbReference>
<dbReference type="PANTHER" id="PTHR33705:SF2">
    <property type="entry name" value="PHOSPHOCARRIER PROTEIN NPR"/>
    <property type="match status" value="1"/>
</dbReference>
<keyword evidence="2" id="KW-0963">Cytoplasm</keyword>
<dbReference type="NCBIfam" id="TIGR01003">
    <property type="entry name" value="PTS_HPr_family"/>
    <property type="match status" value="1"/>
</dbReference>
<gene>
    <name evidence="5" type="ORF">DI579_01465</name>
</gene>
<dbReference type="PROSITE" id="PS51350">
    <property type="entry name" value="PTS_HPR_DOM"/>
    <property type="match status" value="1"/>
</dbReference>
<comment type="subcellular location">
    <subcellularLocation>
        <location evidence="1">Cytoplasm</location>
    </subcellularLocation>
</comment>
<dbReference type="PANTHER" id="PTHR33705">
    <property type="entry name" value="PHOSPHOCARRIER PROTEIN HPR"/>
    <property type="match status" value="1"/>
</dbReference>
<evidence type="ECO:0000313" key="6">
    <source>
        <dbReference type="Proteomes" id="UP000248606"/>
    </source>
</evidence>
<dbReference type="Proteomes" id="UP000248606">
    <property type="component" value="Unassembled WGS sequence"/>
</dbReference>
<dbReference type="Pfam" id="PF00381">
    <property type="entry name" value="PTS-HPr"/>
    <property type="match status" value="1"/>
</dbReference>
<dbReference type="CDD" id="cd00367">
    <property type="entry name" value="PTS-HPr_like"/>
    <property type="match status" value="1"/>
</dbReference>
<reference evidence="5 6" key="1">
    <citation type="submission" date="2017-08" db="EMBL/GenBank/DDBJ databases">
        <title>Infants hospitalized years apart are colonized by the same room-sourced microbial strains.</title>
        <authorList>
            <person name="Brooks B."/>
            <person name="Olm M.R."/>
            <person name="Firek B.A."/>
            <person name="Baker R."/>
            <person name="Thomas B.C."/>
            <person name="Morowitz M.J."/>
            <person name="Banfield J.F."/>
        </authorList>
    </citation>
    <scope>NUCLEOTIDE SEQUENCE [LARGE SCALE GENOMIC DNA]</scope>
    <source>
        <strain evidence="5">S2_006_000_R1_57</strain>
    </source>
</reference>
<evidence type="ECO:0000256" key="1">
    <source>
        <dbReference type="ARBA" id="ARBA00004496"/>
    </source>
</evidence>
<evidence type="ECO:0000259" key="4">
    <source>
        <dbReference type="PROSITE" id="PS51350"/>
    </source>
</evidence>
<name>A0A2W5K4V3_9ACTN</name>
<comment type="caution">
    <text evidence="5">The sequence shown here is derived from an EMBL/GenBank/DDBJ whole genome shotgun (WGS) entry which is preliminary data.</text>
</comment>
<accession>A0A2W5K4V3</accession>
<dbReference type="Gene3D" id="3.30.1340.10">
    <property type="entry name" value="HPr-like"/>
    <property type="match status" value="1"/>
</dbReference>
<dbReference type="InterPro" id="IPR050399">
    <property type="entry name" value="HPr"/>
</dbReference>
<feature type="domain" description="HPr" evidence="4">
    <location>
        <begin position="1"/>
        <end position="86"/>
    </location>
</feature>